<protein>
    <submittedName>
        <fullName evidence="2">F-box/RNI-like superfamily protein</fullName>
    </submittedName>
</protein>
<evidence type="ECO:0000313" key="3">
    <source>
        <dbReference type="Proteomes" id="UP001140206"/>
    </source>
</evidence>
<dbReference type="Pfam" id="PF00646">
    <property type="entry name" value="F-box"/>
    <property type="match status" value="1"/>
</dbReference>
<dbReference type="Proteomes" id="UP001140206">
    <property type="component" value="Chromosome 5"/>
</dbReference>
<gene>
    <name evidence="2" type="ORF">LUZ62_082463</name>
</gene>
<dbReference type="EMBL" id="JAMFTS010000005">
    <property type="protein sequence ID" value="KAJ4748058.1"/>
    <property type="molecule type" value="Genomic_DNA"/>
</dbReference>
<dbReference type="SUPFAM" id="SSF52047">
    <property type="entry name" value="RNI-like"/>
    <property type="match status" value="1"/>
</dbReference>
<organism evidence="2 3">
    <name type="scientific">Rhynchospora pubera</name>
    <dbReference type="NCBI Taxonomy" id="906938"/>
    <lineage>
        <taxon>Eukaryota</taxon>
        <taxon>Viridiplantae</taxon>
        <taxon>Streptophyta</taxon>
        <taxon>Embryophyta</taxon>
        <taxon>Tracheophyta</taxon>
        <taxon>Spermatophyta</taxon>
        <taxon>Magnoliopsida</taxon>
        <taxon>Liliopsida</taxon>
        <taxon>Poales</taxon>
        <taxon>Cyperaceae</taxon>
        <taxon>Cyperoideae</taxon>
        <taxon>Rhynchosporeae</taxon>
        <taxon>Rhynchospora</taxon>
    </lineage>
</organism>
<evidence type="ECO:0000313" key="2">
    <source>
        <dbReference type="EMBL" id="KAJ4748058.1"/>
    </source>
</evidence>
<dbReference type="AlphaFoldDB" id="A0AAV8C213"/>
<dbReference type="PANTHER" id="PTHR31900:SF34">
    <property type="entry name" value="EMB|CAB62440.1-RELATED"/>
    <property type="match status" value="1"/>
</dbReference>
<feature type="domain" description="F-box" evidence="1">
    <location>
        <begin position="7"/>
        <end position="42"/>
    </location>
</feature>
<reference evidence="2" key="1">
    <citation type="submission" date="2022-08" db="EMBL/GenBank/DDBJ databases">
        <authorList>
            <person name="Marques A."/>
        </authorList>
    </citation>
    <scope>NUCLEOTIDE SEQUENCE</scope>
    <source>
        <strain evidence="2">RhyPub2mFocal</strain>
        <tissue evidence="2">Leaves</tissue>
    </source>
</reference>
<dbReference type="InterPro" id="IPR036047">
    <property type="entry name" value="F-box-like_dom_sf"/>
</dbReference>
<dbReference type="PANTHER" id="PTHR31900">
    <property type="entry name" value="F-BOX/RNI SUPERFAMILY PROTEIN-RELATED"/>
    <property type="match status" value="1"/>
</dbReference>
<dbReference type="InterPro" id="IPR050232">
    <property type="entry name" value="FBL13/AtMIF1-like"/>
</dbReference>
<sequence>MAAVDRISALPEEIKVSILSLLSITDAVRTSVLSRSWCRLWTFLPGLHIDRVFLNNLRLLKGPDVDLESRIPRWVGIIERLLSSLCGPIHYFTLPNYSRIDSPHVNRFLALIFQKGSLEKLSISNAGLFQFPCFGSLKYLHLNLVLTSLPTNFEGLDQLTSLKLDSVFISQRDINLLVNSSKKLTSFHGADLRSLNKDEKLLVTFNCPLLKSIHFQFERFKAAVDARVDFAPCLESVYVGIKNNVKELALLTEPVMEFMADIDHVCYLYLDPLVFECLSELDVVNAPHTFPIHFHQLRCLKLDVQGICTDITKTEMFCHLLRSMPCLDQLQIKDYDLVKGVMFIDPISPNKYMKKQDGFHCLDKTLTRVEIYVKKLDDLNHIMWMMYLFLLNAKVLEVLKISFSKGGPKVTSRITKKLCAVKKASLDAKVVFVAGDIGLES</sequence>
<proteinExistence type="predicted"/>
<dbReference type="InterPro" id="IPR001810">
    <property type="entry name" value="F-box_dom"/>
</dbReference>
<accession>A0AAV8C213</accession>
<comment type="caution">
    <text evidence="2">The sequence shown here is derived from an EMBL/GenBank/DDBJ whole genome shotgun (WGS) entry which is preliminary data.</text>
</comment>
<keyword evidence="3" id="KW-1185">Reference proteome</keyword>
<dbReference type="Gene3D" id="1.20.1280.50">
    <property type="match status" value="1"/>
</dbReference>
<evidence type="ECO:0000259" key="1">
    <source>
        <dbReference type="Pfam" id="PF00646"/>
    </source>
</evidence>
<name>A0AAV8C213_9POAL</name>
<dbReference type="SUPFAM" id="SSF81383">
    <property type="entry name" value="F-box domain"/>
    <property type="match status" value="1"/>
</dbReference>